<comment type="similarity">
    <text evidence="5">Belongs to the cytochrome P450 family.</text>
</comment>
<dbReference type="PANTHER" id="PTHR46300:SF11">
    <property type="entry name" value="OXIDOREDUCTASE, PUTATIVE-RELATED"/>
    <property type="match status" value="1"/>
</dbReference>
<comment type="cofactor">
    <cofactor evidence="4">
        <name>heme</name>
        <dbReference type="ChEBI" id="CHEBI:30413"/>
    </cofactor>
</comment>
<dbReference type="EMBL" id="JAIXMP010000014">
    <property type="protein sequence ID" value="KAI9262143.1"/>
    <property type="molecule type" value="Genomic_DNA"/>
</dbReference>
<dbReference type="SUPFAM" id="SSF48264">
    <property type="entry name" value="Cytochrome P450"/>
    <property type="match status" value="1"/>
</dbReference>
<dbReference type="InterPro" id="IPR036396">
    <property type="entry name" value="Cyt_P450_sf"/>
</dbReference>
<dbReference type="InterPro" id="IPR002401">
    <property type="entry name" value="Cyt_P450_E_grp-I"/>
</dbReference>
<dbReference type="AlphaFoldDB" id="A0AAD5JZE3"/>
<keyword evidence="5" id="KW-0503">Monooxygenase</keyword>
<dbReference type="InterPro" id="IPR017972">
    <property type="entry name" value="Cyt_P450_CS"/>
</dbReference>
<dbReference type="GO" id="GO:0005506">
    <property type="term" value="F:iron ion binding"/>
    <property type="evidence" value="ECO:0007669"/>
    <property type="project" value="InterPro"/>
</dbReference>
<dbReference type="PRINTS" id="PR00385">
    <property type="entry name" value="P450"/>
</dbReference>
<keyword evidence="3 4" id="KW-0408">Iron</keyword>
<keyword evidence="7" id="KW-1185">Reference proteome</keyword>
<keyword evidence="1 4" id="KW-0479">Metal-binding</keyword>
<dbReference type="Pfam" id="PF00067">
    <property type="entry name" value="p450"/>
    <property type="match status" value="1"/>
</dbReference>
<organism evidence="6 7">
    <name type="scientific">Phascolomyces articulosus</name>
    <dbReference type="NCBI Taxonomy" id="60185"/>
    <lineage>
        <taxon>Eukaryota</taxon>
        <taxon>Fungi</taxon>
        <taxon>Fungi incertae sedis</taxon>
        <taxon>Mucoromycota</taxon>
        <taxon>Mucoromycotina</taxon>
        <taxon>Mucoromycetes</taxon>
        <taxon>Mucorales</taxon>
        <taxon>Lichtheimiaceae</taxon>
        <taxon>Phascolomyces</taxon>
    </lineage>
</organism>
<evidence type="ECO:0000256" key="3">
    <source>
        <dbReference type="ARBA" id="ARBA00023004"/>
    </source>
</evidence>
<dbReference type="GO" id="GO:0016705">
    <property type="term" value="F:oxidoreductase activity, acting on paired donors, with incorporation or reduction of molecular oxygen"/>
    <property type="evidence" value="ECO:0007669"/>
    <property type="project" value="InterPro"/>
</dbReference>
<protein>
    <submittedName>
        <fullName evidence="6">Cytochrome P450</fullName>
    </submittedName>
</protein>
<evidence type="ECO:0000313" key="7">
    <source>
        <dbReference type="Proteomes" id="UP001209540"/>
    </source>
</evidence>
<dbReference type="Proteomes" id="UP001209540">
    <property type="component" value="Unassembled WGS sequence"/>
</dbReference>
<gene>
    <name evidence="6" type="ORF">BDA99DRAFT_482225</name>
</gene>
<evidence type="ECO:0000256" key="4">
    <source>
        <dbReference type="PIRSR" id="PIRSR602401-1"/>
    </source>
</evidence>
<dbReference type="InterPro" id="IPR050364">
    <property type="entry name" value="Cytochrome_P450_fung"/>
</dbReference>
<dbReference type="Gene3D" id="1.10.630.10">
    <property type="entry name" value="Cytochrome P450"/>
    <property type="match status" value="1"/>
</dbReference>
<dbReference type="InterPro" id="IPR001128">
    <property type="entry name" value="Cyt_P450"/>
</dbReference>
<keyword evidence="2 5" id="KW-0560">Oxidoreductase</keyword>
<evidence type="ECO:0000256" key="1">
    <source>
        <dbReference type="ARBA" id="ARBA00022723"/>
    </source>
</evidence>
<dbReference type="GO" id="GO:0020037">
    <property type="term" value="F:heme binding"/>
    <property type="evidence" value="ECO:0007669"/>
    <property type="project" value="InterPro"/>
</dbReference>
<keyword evidence="4 5" id="KW-0349">Heme</keyword>
<reference evidence="6" key="2">
    <citation type="submission" date="2023-02" db="EMBL/GenBank/DDBJ databases">
        <authorList>
            <consortium name="DOE Joint Genome Institute"/>
            <person name="Mondo S.J."/>
            <person name="Chang Y."/>
            <person name="Wang Y."/>
            <person name="Ahrendt S."/>
            <person name="Andreopoulos W."/>
            <person name="Barry K."/>
            <person name="Beard J."/>
            <person name="Benny G.L."/>
            <person name="Blankenship S."/>
            <person name="Bonito G."/>
            <person name="Cuomo C."/>
            <person name="Desiro A."/>
            <person name="Gervers K.A."/>
            <person name="Hundley H."/>
            <person name="Kuo A."/>
            <person name="LaButti K."/>
            <person name="Lang B.F."/>
            <person name="Lipzen A."/>
            <person name="O'Donnell K."/>
            <person name="Pangilinan J."/>
            <person name="Reynolds N."/>
            <person name="Sandor L."/>
            <person name="Smith M.W."/>
            <person name="Tsang A."/>
            <person name="Grigoriev I.V."/>
            <person name="Stajich J.E."/>
            <person name="Spatafora J.W."/>
        </authorList>
    </citation>
    <scope>NUCLEOTIDE SEQUENCE</scope>
    <source>
        <strain evidence="6">RSA 2281</strain>
    </source>
</reference>
<accession>A0AAD5JZE3</accession>
<proteinExistence type="inferred from homology"/>
<sequence>MDKMDQMVTYLPKFDREKLPTIASITAAVFVVLYAYKKTTATPKEDEVPKGLKPVPIAPGRQFLFGHLLTLGKRPVLQLQKWHESIDGPFFKVYFGARQIIMINDPQIAHEIFVQRGAFTSSRAAHTFSHNIYGAGGRGVVIAKAGKKWKNSRTLALDILAPKFVDQFDDVIIKETRTAADALIRVTETNGSINPLKTLQLATMNIITLTAFGERFPSTDDPMFRTLVDLAERTLTYAGIMGDTGAFFPKLGWIDVISGRRRKLRGFVKEFRDKPLAVLIDRARKSQNDCLVKTIDMMKEKHELDELDVTIILSDMIVAGSDTTAVSLTWAFAILVRYPEIQRKMQSEIDTFMAKEGRLPRYEDRDQLPYTISVQKECMRYRTTTNFGVPHVSTEAFEYRGYYIPKDSTIISSMYSMHRNPAVFPNPDKFDPERFMSNTKSMYAAANGPLENRDHYNFGWGRRLCPGTHLAEVELFNVFVSVFAKSTIEPTFDAQGNPEYPNIEDVKAGGVVVTPVEHQVRFVPRVL</sequence>
<dbReference type="GO" id="GO:0004497">
    <property type="term" value="F:monooxygenase activity"/>
    <property type="evidence" value="ECO:0007669"/>
    <property type="project" value="UniProtKB-KW"/>
</dbReference>
<name>A0AAD5JZE3_9FUNG</name>
<dbReference type="PROSITE" id="PS00086">
    <property type="entry name" value="CYTOCHROME_P450"/>
    <property type="match status" value="1"/>
</dbReference>
<reference evidence="6" key="1">
    <citation type="journal article" date="2022" name="IScience">
        <title>Evolution of zygomycete secretomes and the origins of terrestrial fungal ecologies.</title>
        <authorList>
            <person name="Chang Y."/>
            <person name="Wang Y."/>
            <person name="Mondo S."/>
            <person name="Ahrendt S."/>
            <person name="Andreopoulos W."/>
            <person name="Barry K."/>
            <person name="Beard J."/>
            <person name="Benny G.L."/>
            <person name="Blankenship S."/>
            <person name="Bonito G."/>
            <person name="Cuomo C."/>
            <person name="Desiro A."/>
            <person name="Gervers K.A."/>
            <person name="Hundley H."/>
            <person name="Kuo A."/>
            <person name="LaButti K."/>
            <person name="Lang B.F."/>
            <person name="Lipzen A."/>
            <person name="O'Donnell K."/>
            <person name="Pangilinan J."/>
            <person name="Reynolds N."/>
            <person name="Sandor L."/>
            <person name="Smith M.E."/>
            <person name="Tsang A."/>
            <person name="Grigoriev I.V."/>
            <person name="Stajich J.E."/>
            <person name="Spatafora J.W."/>
        </authorList>
    </citation>
    <scope>NUCLEOTIDE SEQUENCE</scope>
    <source>
        <strain evidence="6">RSA 2281</strain>
    </source>
</reference>
<dbReference type="PRINTS" id="PR00463">
    <property type="entry name" value="EP450I"/>
</dbReference>
<feature type="binding site" description="axial binding residue" evidence="4">
    <location>
        <position position="465"/>
    </location>
    <ligand>
        <name>heme</name>
        <dbReference type="ChEBI" id="CHEBI:30413"/>
    </ligand>
    <ligandPart>
        <name>Fe</name>
        <dbReference type="ChEBI" id="CHEBI:18248"/>
    </ligandPart>
</feature>
<evidence type="ECO:0000256" key="2">
    <source>
        <dbReference type="ARBA" id="ARBA00023002"/>
    </source>
</evidence>
<evidence type="ECO:0000313" key="6">
    <source>
        <dbReference type="EMBL" id="KAI9262143.1"/>
    </source>
</evidence>
<comment type="caution">
    <text evidence="6">The sequence shown here is derived from an EMBL/GenBank/DDBJ whole genome shotgun (WGS) entry which is preliminary data.</text>
</comment>
<evidence type="ECO:0000256" key="5">
    <source>
        <dbReference type="RuleBase" id="RU000461"/>
    </source>
</evidence>
<dbReference type="PANTHER" id="PTHR46300">
    <property type="entry name" value="P450, PUTATIVE (EUROFUNG)-RELATED-RELATED"/>
    <property type="match status" value="1"/>
</dbReference>